<sequence length="178" mass="20169">MPETAAVTLVAKSPIFGIDTHFPILLFCQQILREFQDLLILEGMYLHFDCILLMKRFFDCKYQVYLKANLSSVCFNWRGGSETCVTAAHAIIGLQALPSLRHLSTFFSPSVPMKARHKYITKNMKHDGGQAVIFRIIHAIGFDDLCSIRGLLGHVKVRLDGNWNPFTGWPEMLDLPVT</sequence>
<dbReference type="Proteomes" id="UP000664132">
    <property type="component" value="Unassembled WGS sequence"/>
</dbReference>
<gene>
    <name evidence="1" type="ORF">IFR04_011170</name>
</gene>
<accession>A0A8H7TBD8</accession>
<proteinExistence type="predicted"/>
<keyword evidence="2" id="KW-1185">Reference proteome</keyword>
<evidence type="ECO:0000313" key="2">
    <source>
        <dbReference type="Proteomes" id="UP000664132"/>
    </source>
</evidence>
<dbReference type="EMBL" id="JAFJYH010000212">
    <property type="protein sequence ID" value="KAG4415713.1"/>
    <property type="molecule type" value="Genomic_DNA"/>
</dbReference>
<name>A0A8H7TBD8_9HELO</name>
<dbReference type="AlphaFoldDB" id="A0A8H7TBD8"/>
<evidence type="ECO:0000313" key="1">
    <source>
        <dbReference type="EMBL" id="KAG4415713.1"/>
    </source>
</evidence>
<reference evidence="1" key="1">
    <citation type="submission" date="2021-02" db="EMBL/GenBank/DDBJ databases">
        <title>Genome sequence Cadophora malorum strain M34.</title>
        <authorList>
            <person name="Stefanovic E."/>
            <person name="Vu D."/>
            <person name="Scully C."/>
            <person name="Dijksterhuis J."/>
            <person name="Roader J."/>
            <person name="Houbraken J."/>
        </authorList>
    </citation>
    <scope>NUCLEOTIDE SEQUENCE</scope>
    <source>
        <strain evidence="1">M34</strain>
    </source>
</reference>
<protein>
    <submittedName>
        <fullName evidence="1">Uncharacterized protein</fullName>
    </submittedName>
</protein>
<organism evidence="1 2">
    <name type="scientific">Cadophora malorum</name>
    <dbReference type="NCBI Taxonomy" id="108018"/>
    <lineage>
        <taxon>Eukaryota</taxon>
        <taxon>Fungi</taxon>
        <taxon>Dikarya</taxon>
        <taxon>Ascomycota</taxon>
        <taxon>Pezizomycotina</taxon>
        <taxon>Leotiomycetes</taxon>
        <taxon>Helotiales</taxon>
        <taxon>Ploettnerulaceae</taxon>
        <taxon>Cadophora</taxon>
    </lineage>
</organism>
<dbReference type="OrthoDB" id="3556882at2759"/>
<comment type="caution">
    <text evidence="1">The sequence shown here is derived from an EMBL/GenBank/DDBJ whole genome shotgun (WGS) entry which is preliminary data.</text>
</comment>